<sequence length="217" mass="22830">MTELTTVGPLVAWDVALNGHACEVIHADGRVVPMTIERWLGDCDAADHALVVNRCEGPTLDVGCGVGRVTEALAARGVQALGIDISPEAVRAARGRGAEAVQGNVFHSVPSSGDWEEALLVDGNIGIGGDPIRLLKRLRRVVRPAGAVLSEVAAPGTGVVHDTVQLRVRGQVTEPFAWSWVGADAIAEVALQAGFAGCEVHEYEGRYLARLTREATS</sequence>
<dbReference type="InterPro" id="IPR013216">
    <property type="entry name" value="Methyltransf_11"/>
</dbReference>
<dbReference type="GO" id="GO:0008757">
    <property type="term" value="F:S-adenosylmethionine-dependent methyltransferase activity"/>
    <property type="evidence" value="ECO:0007669"/>
    <property type="project" value="InterPro"/>
</dbReference>
<name>A0A9D1S0D6_9MICC</name>
<evidence type="ECO:0000259" key="1">
    <source>
        <dbReference type="Pfam" id="PF08241"/>
    </source>
</evidence>
<accession>A0A9D1S0D6</accession>
<dbReference type="SUPFAM" id="SSF53335">
    <property type="entry name" value="S-adenosyl-L-methionine-dependent methyltransferases"/>
    <property type="match status" value="1"/>
</dbReference>
<dbReference type="GO" id="GO:0032259">
    <property type="term" value="P:methylation"/>
    <property type="evidence" value="ECO:0007669"/>
    <property type="project" value="UniProtKB-KW"/>
</dbReference>
<protein>
    <submittedName>
        <fullName evidence="2">Class I SAM-dependent methyltransferase</fullName>
    </submittedName>
</protein>
<dbReference type="EMBL" id="DXGD01000147">
    <property type="protein sequence ID" value="HIW99313.1"/>
    <property type="molecule type" value="Genomic_DNA"/>
</dbReference>
<comment type="caution">
    <text evidence="2">The sequence shown here is derived from an EMBL/GenBank/DDBJ whole genome shotgun (WGS) entry which is preliminary data.</text>
</comment>
<proteinExistence type="predicted"/>
<evidence type="ECO:0000313" key="3">
    <source>
        <dbReference type="Proteomes" id="UP000824151"/>
    </source>
</evidence>
<reference evidence="2" key="2">
    <citation type="submission" date="2021-04" db="EMBL/GenBank/DDBJ databases">
        <authorList>
            <person name="Gilroy R."/>
        </authorList>
    </citation>
    <scope>NUCLEOTIDE SEQUENCE</scope>
    <source>
        <strain evidence="2">ChiHejej3B27-3195</strain>
    </source>
</reference>
<gene>
    <name evidence="2" type="ORF">H9871_04135</name>
</gene>
<evidence type="ECO:0000313" key="2">
    <source>
        <dbReference type="EMBL" id="HIW99313.1"/>
    </source>
</evidence>
<dbReference type="InterPro" id="IPR029063">
    <property type="entry name" value="SAM-dependent_MTases_sf"/>
</dbReference>
<reference evidence="2" key="1">
    <citation type="journal article" date="2021" name="PeerJ">
        <title>Extensive microbial diversity within the chicken gut microbiome revealed by metagenomics and culture.</title>
        <authorList>
            <person name="Gilroy R."/>
            <person name="Ravi A."/>
            <person name="Getino M."/>
            <person name="Pursley I."/>
            <person name="Horton D.L."/>
            <person name="Alikhan N.F."/>
            <person name="Baker D."/>
            <person name="Gharbi K."/>
            <person name="Hall N."/>
            <person name="Watson M."/>
            <person name="Adriaenssens E.M."/>
            <person name="Foster-Nyarko E."/>
            <person name="Jarju S."/>
            <person name="Secka A."/>
            <person name="Antonio M."/>
            <person name="Oren A."/>
            <person name="Chaudhuri R.R."/>
            <person name="La Ragione R."/>
            <person name="Hildebrand F."/>
            <person name="Pallen M.J."/>
        </authorList>
    </citation>
    <scope>NUCLEOTIDE SEQUENCE</scope>
    <source>
        <strain evidence="2">ChiHejej3B27-3195</strain>
    </source>
</reference>
<dbReference type="AlphaFoldDB" id="A0A9D1S0D6"/>
<dbReference type="CDD" id="cd02440">
    <property type="entry name" value="AdoMet_MTases"/>
    <property type="match status" value="1"/>
</dbReference>
<organism evidence="2 3">
    <name type="scientific">Candidatus Nesterenkonia stercoripullorum</name>
    <dbReference type="NCBI Taxonomy" id="2838701"/>
    <lineage>
        <taxon>Bacteria</taxon>
        <taxon>Bacillati</taxon>
        <taxon>Actinomycetota</taxon>
        <taxon>Actinomycetes</taxon>
        <taxon>Micrococcales</taxon>
        <taxon>Micrococcaceae</taxon>
        <taxon>Nesterenkonia</taxon>
    </lineage>
</organism>
<feature type="domain" description="Methyltransferase type 11" evidence="1">
    <location>
        <begin position="60"/>
        <end position="148"/>
    </location>
</feature>
<keyword evidence="2" id="KW-0808">Transferase</keyword>
<dbReference type="Gene3D" id="3.40.50.150">
    <property type="entry name" value="Vaccinia Virus protein VP39"/>
    <property type="match status" value="1"/>
</dbReference>
<dbReference type="Proteomes" id="UP000824151">
    <property type="component" value="Unassembled WGS sequence"/>
</dbReference>
<keyword evidence="2" id="KW-0489">Methyltransferase</keyword>
<dbReference type="Pfam" id="PF08241">
    <property type="entry name" value="Methyltransf_11"/>
    <property type="match status" value="1"/>
</dbReference>